<dbReference type="InterPro" id="IPR020472">
    <property type="entry name" value="WD40_PAC1"/>
</dbReference>
<dbReference type="Proteomes" id="UP000694562">
    <property type="component" value="Unplaced"/>
</dbReference>
<dbReference type="InterPro" id="IPR015943">
    <property type="entry name" value="WD40/YVTN_repeat-like_dom_sf"/>
</dbReference>
<evidence type="ECO:0000256" key="1">
    <source>
        <dbReference type="ARBA" id="ARBA00022574"/>
    </source>
</evidence>
<keyword evidence="7" id="KW-1185">Reference proteome</keyword>
<dbReference type="FunFam" id="2.130.10.10:FF:001413">
    <property type="entry name" value="sperm-associated antigen 16 protein"/>
    <property type="match status" value="1"/>
</dbReference>
<dbReference type="PROSITE" id="PS00678">
    <property type="entry name" value="WD_REPEATS_1"/>
    <property type="match status" value="3"/>
</dbReference>
<accession>A0A8C4TU04</accession>
<feature type="compositionally biased region" description="Polar residues" evidence="5">
    <location>
        <begin position="274"/>
        <end position="284"/>
    </location>
</feature>
<evidence type="ECO:0000256" key="3">
    <source>
        <dbReference type="PROSITE-ProRule" id="PRU00221"/>
    </source>
</evidence>
<keyword evidence="4" id="KW-0175">Coiled coil</keyword>
<evidence type="ECO:0000313" key="6">
    <source>
        <dbReference type="Ensembl" id="ENSFTIP00000002670.1"/>
    </source>
</evidence>
<dbReference type="InterPro" id="IPR019775">
    <property type="entry name" value="WD40_repeat_CS"/>
</dbReference>
<dbReference type="SUPFAM" id="SSF50978">
    <property type="entry name" value="WD40 repeat-like"/>
    <property type="match status" value="1"/>
</dbReference>
<dbReference type="PRINTS" id="PR00320">
    <property type="entry name" value="GPROTEINBRPT"/>
</dbReference>
<dbReference type="Pfam" id="PF00400">
    <property type="entry name" value="WD40"/>
    <property type="match status" value="6"/>
</dbReference>
<dbReference type="CDD" id="cd00200">
    <property type="entry name" value="WD40"/>
    <property type="match status" value="1"/>
</dbReference>
<dbReference type="InterPro" id="IPR050995">
    <property type="entry name" value="WD-F-box_domain-protein"/>
</dbReference>
<organism evidence="6 7">
    <name type="scientific">Falco tinnunculus</name>
    <name type="common">Common kestrel</name>
    <dbReference type="NCBI Taxonomy" id="100819"/>
    <lineage>
        <taxon>Eukaryota</taxon>
        <taxon>Metazoa</taxon>
        <taxon>Chordata</taxon>
        <taxon>Craniata</taxon>
        <taxon>Vertebrata</taxon>
        <taxon>Euteleostomi</taxon>
        <taxon>Archelosauria</taxon>
        <taxon>Archosauria</taxon>
        <taxon>Dinosauria</taxon>
        <taxon>Saurischia</taxon>
        <taxon>Theropoda</taxon>
        <taxon>Coelurosauria</taxon>
        <taxon>Aves</taxon>
        <taxon>Neognathae</taxon>
        <taxon>Neoaves</taxon>
        <taxon>Telluraves</taxon>
        <taxon>Australaves</taxon>
        <taxon>Falconiformes</taxon>
        <taxon>Falconidae</taxon>
        <taxon>Falco</taxon>
    </lineage>
</organism>
<feature type="repeat" description="WD" evidence="3">
    <location>
        <begin position="460"/>
        <end position="501"/>
    </location>
</feature>
<protein>
    <submittedName>
        <fullName evidence="6">Sperm associated antigen 16</fullName>
    </submittedName>
</protein>
<dbReference type="PANTHER" id="PTHR14604:SF3">
    <property type="entry name" value="SPERM-ASSOCIATED ANTIGEN 16 PROTEIN"/>
    <property type="match status" value="1"/>
</dbReference>
<dbReference type="OrthoDB" id="538223at2759"/>
<dbReference type="GO" id="GO:0035082">
    <property type="term" value="P:axoneme assembly"/>
    <property type="evidence" value="ECO:0007669"/>
    <property type="project" value="TreeGrafter"/>
</dbReference>
<sequence>MEEAAGSEASFCLQKFTISDDSKDDYQYEEVPADDEFSLQGDDEDLSKALQTIQEQAEDAHILALQSVLTSEKSVSELPEAIDDFFCNFLVRFGMSRTLDCFQTEWYELVQRGVFTAKDTGLVPTVYTHNQQLEAENMCLKKDLENYKVAANKAKEAFLKMQRERDFHRMHHKRVVQEKNRLVCDIKRLKAHYASYEPVLKQLTEKYQTTLRQKMLTTLERDRALEQVTGLQATLENLESGCANQIPVTKANHECQRKKELGPTQKALQEARQQKNLGAKSSSYDPVKGAEKIGKRYPKDSEFPVDTQVNPYFVHAKEYTQPLKSGEYKLSNALKVHNLAVNCLVSHPRKDIVVTGSDDHLWKMWALPDGNIIMTGEGHTDWLSGCCFHPSGTQLVTSSRDTTVRIWDFSKHGCILTLEGHAHAVWDCSWHSCGDFVASASMDKTSKIWDVNSERCRYTMYGHKDSVNSIEFLQFSNTVLTSSADKTLSLWDARTQNTMQVEIYQNGTNLSEKYNLQHLTVFLKCLNEGLRVYTFYGHLHSCNHATFNMKGDTIASCDSSGMMKLWDIRKSAPILSIDAGPHPAKQVIFDHSGRVVALASSDGSVKVLQLERGQLSSLRGHGGEVRSITFHHRAEQLLSGGADGTVCLWS</sequence>
<feature type="repeat" description="WD" evidence="3">
    <location>
        <begin position="376"/>
        <end position="417"/>
    </location>
</feature>
<dbReference type="PROSITE" id="PS50294">
    <property type="entry name" value="WD_REPEATS_REGION"/>
    <property type="match status" value="4"/>
</dbReference>
<reference evidence="6" key="1">
    <citation type="submission" date="2025-08" db="UniProtKB">
        <authorList>
            <consortium name="Ensembl"/>
        </authorList>
    </citation>
    <scope>IDENTIFICATION</scope>
</reference>
<feature type="repeat" description="WD" evidence="3">
    <location>
        <begin position="334"/>
        <end position="375"/>
    </location>
</feature>
<dbReference type="PROSITE" id="PS50082">
    <property type="entry name" value="WD_REPEATS_2"/>
    <property type="match status" value="6"/>
</dbReference>
<dbReference type="OMA" id="VSDDETW"/>
<dbReference type="Ensembl" id="ENSFTIT00000002794.1">
    <property type="protein sequence ID" value="ENSFTIP00000002670.1"/>
    <property type="gene ID" value="ENSFTIG00000001869.1"/>
</dbReference>
<dbReference type="InterPro" id="IPR001680">
    <property type="entry name" value="WD40_rpt"/>
</dbReference>
<evidence type="ECO:0000256" key="4">
    <source>
        <dbReference type="SAM" id="Coils"/>
    </source>
</evidence>
<dbReference type="Gene3D" id="2.130.10.10">
    <property type="entry name" value="YVTN repeat-like/Quinoprotein amine dehydrogenase"/>
    <property type="match status" value="2"/>
</dbReference>
<keyword evidence="2" id="KW-0677">Repeat</keyword>
<feature type="coiled-coil region" evidence="4">
    <location>
        <begin position="130"/>
        <end position="164"/>
    </location>
</feature>
<dbReference type="PANTHER" id="PTHR14604">
    <property type="entry name" value="WD40 REPEAT PF20"/>
    <property type="match status" value="1"/>
</dbReference>
<feature type="repeat" description="WD" evidence="3">
    <location>
        <begin position="535"/>
        <end position="576"/>
    </location>
</feature>
<feature type="region of interest" description="Disordered" evidence="5">
    <location>
        <begin position="261"/>
        <end position="289"/>
    </location>
</feature>
<keyword evidence="1 3" id="KW-0853">WD repeat</keyword>
<dbReference type="GO" id="GO:1990716">
    <property type="term" value="C:axonemal central apparatus"/>
    <property type="evidence" value="ECO:0007669"/>
    <property type="project" value="TreeGrafter"/>
</dbReference>
<evidence type="ECO:0000256" key="2">
    <source>
        <dbReference type="ARBA" id="ARBA00022737"/>
    </source>
</evidence>
<feature type="repeat" description="WD" evidence="3">
    <location>
        <begin position="418"/>
        <end position="459"/>
    </location>
</feature>
<dbReference type="InterPro" id="IPR036322">
    <property type="entry name" value="WD40_repeat_dom_sf"/>
</dbReference>
<evidence type="ECO:0000256" key="5">
    <source>
        <dbReference type="SAM" id="MobiDB-lite"/>
    </source>
</evidence>
<feature type="repeat" description="WD" evidence="3">
    <location>
        <begin position="618"/>
        <end position="650"/>
    </location>
</feature>
<evidence type="ECO:0000313" key="7">
    <source>
        <dbReference type="Proteomes" id="UP000694562"/>
    </source>
</evidence>
<proteinExistence type="predicted"/>
<dbReference type="AlphaFoldDB" id="A0A8C4TU04"/>
<reference evidence="6" key="2">
    <citation type="submission" date="2025-09" db="UniProtKB">
        <authorList>
            <consortium name="Ensembl"/>
        </authorList>
    </citation>
    <scope>IDENTIFICATION</scope>
</reference>
<name>A0A8C4TU04_FALTI</name>
<dbReference type="SMART" id="SM00320">
    <property type="entry name" value="WD40"/>
    <property type="match status" value="7"/>
</dbReference>